<name>I2PYH2_9BACT</name>
<dbReference type="InterPro" id="IPR001173">
    <property type="entry name" value="Glyco_trans_2-like"/>
</dbReference>
<dbReference type="Gene3D" id="3.90.550.10">
    <property type="entry name" value="Spore Coat Polysaccharide Biosynthesis Protein SpsA, Chain A"/>
    <property type="match status" value="1"/>
</dbReference>
<proteinExistence type="predicted"/>
<protein>
    <submittedName>
        <fullName evidence="3">Glycosyl transferase</fullName>
    </submittedName>
</protein>
<dbReference type="CDD" id="cd04179">
    <property type="entry name" value="DPM_DPG-synthase_like"/>
    <property type="match status" value="1"/>
</dbReference>
<dbReference type="PANTHER" id="PTHR48090">
    <property type="entry name" value="UNDECAPRENYL-PHOSPHATE 4-DEOXY-4-FORMAMIDO-L-ARABINOSE TRANSFERASE-RELATED"/>
    <property type="match status" value="1"/>
</dbReference>
<gene>
    <name evidence="3" type="ORF">DesU5LDRAFT_0877</name>
</gene>
<dbReference type="InterPro" id="IPR029044">
    <property type="entry name" value="Nucleotide-diphossugar_trans"/>
</dbReference>
<sequence>MMHGKKVVVVMPAYNAASTLERTYADVPKDIVDEVILVDDCSRDNTIEQARRLGLRCFRHERNWGYGRNQKTCYAEALKTGADVVIMVHPDYQYTPKIIPAIANLVTSGEYDAVIASRILGGTALGGGMPLYKYISNRFLTLTQNLLLNAKLSEYHTGYRAFSREVLENLPLWENSDDFVFDNQMLAQTIYFGYRIGEVSCPTKYFEEASSINFSRSCTYGLGVLQTSLQFRLQKWGKKQYPIFDKNGRGLSSPNPPYYKDETPSCCDPAS</sequence>
<keyword evidence="3" id="KW-0808">Transferase</keyword>
<dbReference type="EMBL" id="JH600068">
    <property type="protein sequence ID" value="EIG52578.1"/>
    <property type="molecule type" value="Genomic_DNA"/>
</dbReference>
<dbReference type="GO" id="GO:0016740">
    <property type="term" value="F:transferase activity"/>
    <property type="evidence" value="ECO:0007669"/>
    <property type="project" value="UniProtKB-KW"/>
</dbReference>
<dbReference type="InterPro" id="IPR050256">
    <property type="entry name" value="Glycosyltransferase_2"/>
</dbReference>
<evidence type="ECO:0000256" key="1">
    <source>
        <dbReference type="SAM" id="MobiDB-lite"/>
    </source>
</evidence>
<feature type="region of interest" description="Disordered" evidence="1">
    <location>
        <begin position="247"/>
        <end position="271"/>
    </location>
</feature>
<dbReference type="PANTHER" id="PTHR48090:SF7">
    <property type="entry name" value="RFBJ PROTEIN"/>
    <property type="match status" value="1"/>
</dbReference>
<evidence type="ECO:0000259" key="2">
    <source>
        <dbReference type="Pfam" id="PF00535"/>
    </source>
</evidence>
<evidence type="ECO:0000313" key="3">
    <source>
        <dbReference type="EMBL" id="EIG52578.1"/>
    </source>
</evidence>
<dbReference type="Pfam" id="PF00535">
    <property type="entry name" value="Glycos_transf_2"/>
    <property type="match status" value="1"/>
</dbReference>
<dbReference type="STRING" id="596152.DesU5LDRAFT_0877"/>
<dbReference type="eggNOG" id="COG1216">
    <property type="taxonomic scope" value="Bacteria"/>
</dbReference>
<dbReference type="OrthoDB" id="9806525at2"/>
<accession>I2PYH2</accession>
<dbReference type="SUPFAM" id="SSF53448">
    <property type="entry name" value="Nucleotide-diphospho-sugar transferases"/>
    <property type="match status" value="1"/>
</dbReference>
<reference evidence="3" key="1">
    <citation type="submission" date="2011-11" db="EMBL/GenBank/DDBJ databases">
        <title>Improved High-Quality Draft sequence of Desulfovibrio sp. U5L.</title>
        <authorList>
            <consortium name="US DOE Joint Genome Institute"/>
            <person name="Lucas S."/>
            <person name="Han J."/>
            <person name="Lapidus A."/>
            <person name="Cheng J.-F."/>
            <person name="Goodwin L."/>
            <person name="Pitluck S."/>
            <person name="Peters L."/>
            <person name="Ovchinnikova G."/>
            <person name="Held B."/>
            <person name="Detter J.C."/>
            <person name="Han C."/>
            <person name="Tapia R."/>
            <person name="Land M."/>
            <person name="Hauser L."/>
            <person name="Kyrpides N."/>
            <person name="Ivanova N."/>
            <person name="Pagani I."/>
            <person name="Gabster J."/>
            <person name="Walker C."/>
            <person name="Stolyar S."/>
            <person name="Stahl D."/>
            <person name="Arkin A."/>
            <person name="Dehal P."/>
            <person name="Hazen T."/>
            <person name="Woyke T."/>
        </authorList>
    </citation>
    <scope>NUCLEOTIDE SEQUENCE [LARGE SCALE GENOMIC DNA]</scope>
    <source>
        <strain evidence="3">U5L</strain>
    </source>
</reference>
<dbReference type="AlphaFoldDB" id="I2PYH2"/>
<organism evidence="3">
    <name type="scientific">Desulfovibrio sp. U5L</name>
    <dbReference type="NCBI Taxonomy" id="596152"/>
    <lineage>
        <taxon>Bacteria</taxon>
        <taxon>Pseudomonadati</taxon>
        <taxon>Thermodesulfobacteriota</taxon>
        <taxon>Desulfovibrionia</taxon>
        <taxon>Desulfovibrionales</taxon>
        <taxon>Desulfovibrionaceae</taxon>
        <taxon>Desulfovibrio</taxon>
    </lineage>
</organism>
<feature type="domain" description="Glycosyltransferase 2-like" evidence="2">
    <location>
        <begin position="9"/>
        <end position="169"/>
    </location>
</feature>
<dbReference type="HOGENOM" id="CLU_033536_7_4_7"/>